<evidence type="ECO:0000313" key="3">
    <source>
        <dbReference type="RefSeq" id="XP_025717433.1"/>
    </source>
</evidence>
<evidence type="ECO:0000256" key="1">
    <source>
        <dbReference type="SAM" id="MobiDB-lite"/>
    </source>
</evidence>
<dbReference type="RefSeq" id="XP_025717433.1">
    <property type="nucleotide sequence ID" value="XM_025861648.1"/>
</dbReference>
<organism evidence="2 3">
    <name type="scientific">Callorhinus ursinus</name>
    <name type="common">Northern fur seal</name>
    <dbReference type="NCBI Taxonomy" id="34884"/>
    <lineage>
        <taxon>Eukaryota</taxon>
        <taxon>Metazoa</taxon>
        <taxon>Chordata</taxon>
        <taxon>Craniata</taxon>
        <taxon>Vertebrata</taxon>
        <taxon>Euteleostomi</taxon>
        <taxon>Mammalia</taxon>
        <taxon>Eutheria</taxon>
        <taxon>Laurasiatheria</taxon>
        <taxon>Carnivora</taxon>
        <taxon>Caniformia</taxon>
        <taxon>Pinnipedia</taxon>
        <taxon>Otariidae</taxon>
        <taxon>Callorhinus</taxon>
    </lineage>
</organism>
<gene>
    <name evidence="3" type="primary">LOC112815604</name>
</gene>
<reference key="1">
    <citation type="submission" date="2019-01" db="UniProtKB">
        <authorList>
            <consortium name="RefSeq"/>
        </authorList>
    </citation>
    <scope>IDENTIFICATION</scope>
</reference>
<dbReference type="Proteomes" id="UP000286641">
    <property type="component" value="Unplaced"/>
</dbReference>
<dbReference type="InParanoid" id="A0A3Q7N7B0"/>
<reference evidence="3" key="2">
    <citation type="submission" date="2025-08" db="UniProtKB">
        <authorList>
            <consortium name="RefSeq"/>
        </authorList>
    </citation>
    <scope>IDENTIFICATION</scope>
    <source>
        <tissue evidence="3">Blood</tissue>
    </source>
</reference>
<dbReference type="AlphaFoldDB" id="A0A3Q7N7B0"/>
<evidence type="ECO:0000313" key="2">
    <source>
        <dbReference type="Proteomes" id="UP000286641"/>
    </source>
</evidence>
<keyword evidence="2" id="KW-1185">Reference proteome</keyword>
<proteinExistence type="predicted"/>
<feature type="region of interest" description="Disordered" evidence="1">
    <location>
        <begin position="1"/>
        <end position="30"/>
    </location>
</feature>
<name>A0A3Q7N7B0_CALUR</name>
<accession>A0A3Q7N7B0</accession>
<sequence>MDQSPGCPGPCGERSRDSVASGPLPPRPRLQAHTRSLVPLCLCHGPHIHHSSHRAPLTSLGLWEPAPQTGFKLPTAGSVSRAGLDPRPHLGASSPGMSEQEGVWAGPRMPPLPAEAELDLPGRGQPTGPWSRQKQHWEPHVLEKAGNTGWLQGSWRPWKAGPLGIGLGTHQRDTWSAVSTGEAGHLPRAARANGTGSPSYQMGAHGGIKALSHLKALPVAEERGEEGREE</sequence>
<protein>
    <submittedName>
        <fullName evidence="3">Uncharacterized protein LOC112815604</fullName>
    </submittedName>
</protein>